<gene>
    <name evidence="2" type="ORF">TQ33_0293</name>
</gene>
<accession>A0A0F6RBM8</accession>
<dbReference type="Proteomes" id="UP000034071">
    <property type="component" value="Chromosome"/>
</dbReference>
<feature type="signal peptide" evidence="1">
    <location>
        <begin position="1"/>
        <end position="22"/>
    </location>
</feature>
<dbReference type="AlphaFoldDB" id="A0A0F6RBM8"/>
<sequence>MKKAAFCLSLLTLLSLSSTVFAEQPSCQYSSGVAPYCSYKGKVKRVYVNDRSQILLYFDTTLPVPEAEKVGYSITHGNAAIYKISNNADFAKMLYSTLLSANTQDRNVSIQMRGVTSGYMTIDRIWFGD</sequence>
<dbReference type="KEGG" id="kge:TQ33_0293"/>
<keyword evidence="1" id="KW-0732">Signal</keyword>
<proteinExistence type="predicted"/>
<dbReference type="OrthoDB" id="6198821at2"/>
<feature type="chain" id="PRO_5002508904" evidence="1">
    <location>
        <begin position="23"/>
        <end position="129"/>
    </location>
</feature>
<dbReference type="STRING" id="914150.TQ33_0293"/>
<dbReference type="EMBL" id="CP010975">
    <property type="protein sequence ID" value="AKE51281.1"/>
    <property type="molecule type" value="Genomic_DNA"/>
</dbReference>
<evidence type="ECO:0000256" key="1">
    <source>
        <dbReference type="SAM" id="SignalP"/>
    </source>
</evidence>
<dbReference type="HOGENOM" id="CLU_2002358_0_0_6"/>
<keyword evidence="3" id="KW-1185">Reference proteome</keyword>
<reference evidence="2 3" key="1">
    <citation type="submission" date="2015-02" db="EMBL/GenBank/DDBJ databases">
        <title>Complete genome sequence of Kangiella geojedonensis strain YCS-5T.</title>
        <authorList>
            <person name="Kim K.M."/>
        </authorList>
    </citation>
    <scope>NUCLEOTIDE SEQUENCE [LARGE SCALE GENOMIC DNA]</scope>
    <source>
        <strain evidence="2 3">YCS-5</strain>
    </source>
</reference>
<evidence type="ECO:0000313" key="3">
    <source>
        <dbReference type="Proteomes" id="UP000034071"/>
    </source>
</evidence>
<protein>
    <submittedName>
        <fullName evidence="2">Uncharacterized protein</fullName>
    </submittedName>
</protein>
<dbReference type="RefSeq" id="WP_046560484.1">
    <property type="nucleotide sequence ID" value="NZ_CP010975.1"/>
</dbReference>
<organism evidence="2 3">
    <name type="scientific">Kangiella geojedonensis</name>
    <dbReference type="NCBI Taxonomy" id="914150"/>
    <lineage>
        <taxon>Bacteria</taxon>
        <taxon>Pseudomonadati</taxon>
        <taxon>Pseudomonadota</taxon>
        <taxon>Gammaproteobacteria</taxon>
        <taxon>Kangiellales</taxon>
        <taxon>Kangiellaceae</taxon>
        <taxon>Kangiella</taxon>
    </lineage>
</organism>
<name>A0A0F6RBM8_9GAMM</name>
<evidence type="ECO:0000313" key="2">
    <source>
        <dbReference type="EMBL" id="AKE51281.1"/>
    </source>
</evidence>